<reference evidence="1 3" key="1">
    <citation type="submission" date="2009-08" db="EMBL/GenBank/DDBJ databases">
        <authorList>
            <person name="Weinstock G."/>
            <person name="Sodergren E."/>
            <person name="Clifton S."/>
            <person name="Fulton L."/>
            <person name="Fulton B."/>
            <person name="Courtney L."/>
            <person name="Fronick C."/>
            <person name="Harrison M."/>
            <person name="Strong C."/>
            <person name="Farmer C."/>
            <person name="Delahaunty K."/>
            <person name="Markovic C."/>
            <person name="Hall O."/>
            <person name="Minx P."/>
            <person name="Tomlinson C."/>
            <person name="Mitreva M."/>
            <person name="Nelson J."/>
            <person name="Hou S."/>
            <person name="Wollam A."/>
            <person name="Pepin K.H."/>
            <person name="Johnson M."/>
            <person name="Bhonagiri V."/>
            <person name="Nash W.E."/>
            <person name="Warren W."/>
            <person name="Chinwalla A."/>
            <person name="Mardis E.R."/>
            <person name="Wilson R.K."/>
        </authorList>
    </citation>
    <scope>NUCLEOTIDE SEQUENCE [LARGE SCALE GENOMIC DNA]</scope>
    <source>
        <strain evidence="1 3">L1-82</strain>
    </source>
</reference>
<dbReference type="EMBL" id="ABYJ02000109">
    <property type="protein sequence ID" value="EEV00679.1"/>
    <property type="molecule type" value="Genomic_DNA"/>
</dbReference>
<evidence type="ECO:0000313" key="4">
    <source>
        <dbReference type="Proteomes" id="UP000294398"/>
    </source>
</evidence>
<sequence>MEIVIKTKKKTQLIARDKAKGGGVIRIDEEACDILEGIAKKLEASVSIKELASSFIKAAADNAVIKEEEEE</sequence>
<evidence type="ECO:0000313" key="2">
    <source>
        <dbReference type="EMBL" id="VCV22399.1"/>
    </source>
</evidence>
<dbReference type="GeneID" id="61433541"/>
<evidence type="ECO:0000313" key="1">
    <source>
        <dbReference type="EMBL" id="EEV00679.1"/>
    </source>
</evidence>
<accession>C7GC35</accession>
<keyword evidence="4" id="KW-1185">Reference proteome</keyword>
<dbReference type="EMBL" id="LR027880">
    <property type="protein sequence ID" value="VCV22399.1"/>
    <property type="molecule type" value="Genomic_DNA"/>
</dbReference>
<reference evidence="2 4" key="2">
    <citation type="submission" date="2018-09" db="EMBL/GenBank/DDBJ databases">
        <authorList>
            <person name="Petit M.-A."/>
            <person name="Lossouarn J."/>
        </authorList>
    </citation>
    <scope>NUCLEOTIDE SEQUENCE [LARGE SCALE GENOMIC DNA]</scope>
    <source>
        <strain evidence="2 4">L1-82</strain>
    </source>
</reference>
<dbReference type="Proteomes" id="UP000004828">
    <property type="component" value="Unassembled WGS sequence"/>
</dbReference>
<protein>
    <submittedName>
        <fullName evidence="1">Uncharacterized protein</fullName>
    </submittedName>
</protein>
<organism evidence="1 3">
    <name type="scientific">Roseburia intestinalis L1-82</name>
    <dbReference type="NCBI Taxonomy" id="536231"/>
    <lineage>
        <taxon>Bacteria</taxon>
        <taxon>Bacillati</taxon>
        <taxon>Bacillota</taxon>
        <taxon>Clostridia</taxon>
        <taxon>Lachnospirales</taxon>
        <taxon>Lachnospiraceae</taxon>
        <taxon>Roseburia</taxon>
    </lineage>
</organism>
<name>C7GC35_9FIRM</name>
<dbReference type="AlphaFoldDB" id="C7GC35"/>
<evidence type="ECO:0000313" key="3">
    <source>
        <dbReference type="Proteomes" id="UP000004828"/>
    </source>
</evidence>
<dbReference type="RefSeq" id="WP_006857556.1">
    <property type="nucleotide sequence ID" value="NZ_GG692725.1"/>
</dbReference>
<dbReference type="HOGENOM" id="CLU_2737530_0_0_9"/>
<dbReference type="Proteomes" id="UP000294398">
    <property type="component" value="Chromosome"/>
</dbReference>
<gene>
    <name evidence="2" type="ORF">RIL182_02278</name>
    <name evidence="1" type="ORF">ROSINTL182_07470</name>
</gene>
<proteinExistence type="predicted"/>